<dbReference type="EMBL" id="BKCJ011325333">
    <property type="protein sequence ID" value="GFD20860.1"/>
    <property type="molecule type" value="Genomic_DNA"/>
</dbReference>
<proteinExistence type="predicted"/>
<protein>
    <submittedName>
        <fullName evidence="2">Uncharacterized protein</fullName>
    </submittedName>
</protein>
<feature type="non-terminal residue" evidence="2">
    <location>
        <position position="1"/>
    </location>
</feature>
<name>A0A699UEE2_TANCI</name>
<reference evidence="2" key="1">
    <citation type="journal article" date="2019" name="Sci. Rep.">
        <title>Draft genome of Tanacetum cinerariifolium, the natural source of mosquito coil.</title>
        <authorList>
            <person name="Yamashiro T."/>
            <person name="Shiraishi A."/>
            <person name="Satake H."/>
            <person name="Nakayama K."/>
        </authorList>
    </citation>
    <scope>NUCLEOTIDE SEQUENCE</scope>
</reference>
<sequence>VTPMAINNIDSNAYEVDGTQSSVVVRDKDARIQEKSNGLGKGNGSTGK</sequence>
<evidence type="ECO:0000256" key="1">
    <source>
        <dbReference type="SAM" id="MobiDB-lite"/>
    </source>
</evidence>
<organism evidence="2">
    <name type="scientific">Tanacetum cinerariifolium</name>
    <name type="common">Dalmatian daisy</name>
    <name type="synonym">Chrysanthemum cinerariifolium</name>
    <dbReference type="NCBI Taxonomy" id="118510"/>
    <lineage>
        <taxon>Eukaryota</taxon>
        <taxon>Viridiplantae</taxon>
        <taxon>Streptophyta</taxon>
        <taxon>Embryophyta</taxon>
        <taxon>Tracheophyta</taxon>
        <taxon>Spermatophyta</taxon>
        <taxon>Magnoliopsida</taxon>
        <taxon>eudicotyledons</taxon>
        <taxon>Gunneridae</taxon>
        <taxon>Pentapetalae</taxon>
        <taxon>asterids</taxon>
        <taxon>campanulids</taxon>
        <taxon>Asterales</taxon>
        <taxon>Asteraceae</taxon>
        <taxon>Asteroideae</taxon>
        <taxon>Anthemideae</taxon>
        <taxon>Anthemidinae</taxon>
        <taxon>Tanacetum</taxon>
    </lineage>
</organism>
<evidence type="ECO:0000313" key="2">
    <source>
        <dbReference type="EMBL" id="GFD20860.1"/>
    </source>
</evidence>
<feature type="compositionally biased region" description="Gly residues" evidence="1">
    <location>
        <begin position="39"/>
        <end position="48"/>
    </location>
</feature>
<dbReference type="AlphaFoldDB" id="A0A699UEE2"/>
<comment type="caution">
    <text evidence="2">The sequence shown here is derived from an EMBL/GenBank/DDBJ whole genome shotgun (WGS) entry which is preliminary data.</text>
</comment>
<feature type="region of interest" description="Disordered" evidence="1">
    <location>
        <begin position="25"/>
        <end position="48"/>
    </location>
</feature>
<gene>
    <name evidence="2" type="ORF">Tci_892829</name>
</gene>
<accession>A0A699UEE2</accession>
<feature type="compositionally biased region" description="Basic and acidic residues" evidence="1">
    <location>
        <begin position="25"/>
        <end position="34"/>
    </location>
</feature>